<dbReference type="EMBL" id="AP019368">
    <property type="protein sequence ID" value="BBH52471.1"/>
    <property type="molecule type" value="Genomic_DNA"/>
</dbReference>
<dbReference type="Proteomes" id="UP000291236">
    <property type="component" value="Chromosome"/>
</dbReference>
<proteinExistence type="predicted"/>
<name>A0A4P2VIA4_FLUSA</name>
<dbReference type="RefSeq" id="WP_130607007.1">
    <property type="nucleotide sequence ID" value="NZ_AP019368.1"/>
</dbReference>
<dbReference type="AlphaFoldDB" id="A0A4P2VIA4"/>
<dbReference type="OrthoDB" id="5294654at2"/>
<evidence type="ECO:0000313" key="1">
    <source>
        <dbReference type="EMBL" id="BBH52471.1"/>
    </source>
</evidence>
<evidence type="ECO:0000313" key="2">
    <source>
        <dbReference type="Proteomes" id="UP000291236"/>
    </source>
</evidence>
<gene>
    <name evidence="1" type="ORF">JCM31447_09120</name>
</gene>
<organism evidence="1 2">
    <name type="scientific">Fluviispira sanaruensis</name>
    <dbReference type="NCBI Taxonomy" id="2493639"/>
    <lineage>
        <taxon>Bacteria</taxon>
        <taxon>Pseudomonadati</taxon>
        <taxon>Bdellovibrionota</taxon>
        <taxon>Oligoflexia</taxon>
        <taxon>Silvanigrellales</taxon>
        <taxon>Silvanigrellaceae</taxon>
        <taxon>Fluviispira</taxon>
    </lineage>
</organism>
<keyword evidence="2" id="KW-1185">Reference proteome</keyword>
<dbReference type="KEGG" id="sbf:JCM31447_09120"/>
<protein>
    <recommendedName>
        <fullName evidence="3">Outer membrane protein beta-barrel domain-containing protein</fullName>
    </recommendedName>
</protein>
<reference evidence="1 2" key="1">
    <citation type="submission" date="2018-12" db="EMBL/GenBank/DDBJ databases">
        <title>Rubrispira sanarue gen. nov., sp., nov., a member of the order Silvanigrellales, isolated from a brackish lake in Hamamatsu Japan.</title>
        <authorList>
            <person name="Maejima Y."/>
            <person name="Iino T."/>
            <person name="Muraguchi Y."/>
            <person name="Fukuda K."/>
            <person name="Nojiri H."/>
            <person name="Ohkuma M."/>
            <person name="Moriuchi R."/>
            <person name="Dohra H."/>
            <person name="Kimbara K."/>
            <person name="Shintani M."/>
        </authorList>
    </citation>
    <scope>NUCLEOTIDE SEQUENCE [LARGE SCALE GENOMIC DNA]</scope>
    <source>
        <strain evidence="1 2">RF1110005</strain>
    </source>
</reference>
<sequence>MYIDAYQTPQENNIYIQQNLVSDAKQKRETDNIDIFINQEVAIKKINDQYFFPLNTEIGLDLNHSFQTAFSCNYAAQKFKLNNKDGSASEISNFWYCGNSFAYIPYASSIFHPKIKLFGGAGEAYGKQINGASAVPESLKFFTLKPSLDLEINVLQNLNFSLGTAYQFLFSNDSDSLRDQVSGAEAHISISLNFR</sequence>
<evidence type="ECO:0008006" key="3">
    <source>
        <dbReference type="Google" id="ProtNLM"/>
    </source>
</evidence>
<accession>A0A4P2VIA4</accession>